<evidence type="ECO:0000313" key="2">
    <source>
        <dbReference type="Proteomes" id="UP001164286"/>
    </source>
</evidence>
<dbReference type="EMBL" id="JAKWFO010000004">
    <property type="protein sequence ID" value="KAI9637301.1"/>
    <property type="molecule type" value="Genomic_DNA"/>
</dbReference>
<gene>
    <name evidence="1" type="ORF">MKK02DRAFT_43225</name>
</gene>
<dbReference type="RefSeq" id="XP_052947078.1">
    <property type="nucleotide sequence ID" value="XM_053092329.1"/>
</dbReference>
<organism evidence="1 2">
    <name type="scientific">Dioszegia hungarica</name>
    <dbReference type="NCBI Taxonomy" id="4972"/>
    <lineage>
        <taxon>Eukaryota</taxon>
        <taxon>Fungi</taxon>
        <taxon>Dikarya</taxon>
        <taxon>Basidiomycota</taxon>
        <taxon>Agaricomycotina</taxon>
        <taxon>Tremellomycetes</taxon>
        <taxon>Tremellales</taxon>
        <taxon>Bulleribasidiaceae</taxon>
        <taxon>Dioszegia</taxon>
    </lineage>
</organism>
<proteinExistence type="predicted"/>
<reference evidence="1" key="1">
    <citation type="journal article" date="2022" name="G3 (Bethesda)">
        <title>High quality genome of the basidiomycete yeast Dioszegia hungarica PDD-24b-2 isolated from cloud water.</title>
        <authorList>
            <person name="Jarrige D."/>
            <person name="Haridas S."/>
            <person name="Bleykasten-Grosshans C."/>
            <person name="Joly M."/>
            <person name="Nadalig T."/>
            <person name="Sancelme M."/>
            <person name="Vuilleumier S."/>
            <person name="Grigoriev I.V."/>
            <person name="Amato P."/>
            <person name="Bringel F."/>
        </authorList>
    </citation>
    <scope>NUCLEOTIDE SEQUENCE</scope>
    <source>
        <strain evidence="1">PDD-24b-2</strain>
    </source>
</reference>
<dbReference type="AlphaFoldDB" id="A0AA38HE45"/>
<accession>A0AA38HE45</accession>
<dbReference type="Proteomes" id="UP001164286">
    <property type="component" value="Unassembled WGS sequence"/>
</dbReference>
<sequence>MLHTFTALPTSLDGDAITYTLGDPSSDPKTTAHSLTILTYLTPSDDTHPCLLNDRVDKGYKCVQDDRLQSTLGKQEGKFNQVTVEFTGSERTPAADRGEDEDDATHPFPYWAFRALEGLGPVDFIHRNADGQAAQYMCRSDVKQATSFAEGISERWGAKETSGASVGGKDFIIGEWVEAAQLDQDWLAAQLITDGWKKTGPFENHCTLVRGSRADAEAVAEAGGSDVETAHEELLAEVRDAVLLELNWNRWAPISDSGYDARNLAEFVNERVSVMWADDFKATTHGQRLQVHESRMPGVLANIRAEVEKRAEEAARSCQPASEPSWN</sequence>
<keyword evidence="2" id="KW-1185">Reference proteome</keyword>
<evidence type="ECO:0000313" key="1">
    <source>
        <dbReference type="EMBL" id="KAI9637301.1"/>
    </source>
</evidence>
<comment type="caution">
    <text evidence="1">The sequence shown here is derived from an EMBL/GenBank/DDBJ whole genome shotgun (WGS) entry which is preliminary data.</text>
</comment>
<protein>
    <submittedName>
        <fullName evidence="1">Uncharacterized protein</fullName>
    </submittedName>
</protein>
<dbReference type="GeneID" id="77731534"/>
<name>A0AA38HE45_9TREE</name>